<feature type="transmembrane region" description="Helical" evidence="7">
    <location>
        <begin position="54"/>
        <end position="72"/>
    </location>
</feature>
<evidence type="ECO:0000256" key="2">
    <source>
        <dbReference type="ARBA" id="ARBA00022692"/>
    </source>
</evidence>
<feature type="transmembrane region" description="Helical" evidence="7">
    <location>
        <begin position="133"/>
        <end position="153"/>
    </location>
</feature>
<dbReference type="AlphaFoldDB" id="A0A9W6KFF9"/>
<keyword evidence="6" id="KW-0479">Metal-binding</keyword>
<keyword evidence="5 7" id="KW-0472">Membrane</keyword>
<keyword evidence="9" id="KW-1185">Reference proteome</keyword>
<dbReference type="PANTHER" id="PTHR46187">
    <property type="entry name" value="ALKALINE CERAMIDASE 3"/>
    <property type="match status" value="1"/>
</dbReference>
<feature type="transmembrane region" description="Helical" evidence="7">
    <location>
        <begin position="223"/>
        <end position="241"/>
    </location>
</feature>
<name>A0A9W6KFF9_9ACTN</name>
<dbReference type="PROSITE" id="PS51257">
    <property type="entry name" value="PROKAR_LIPOPROTEIN"/>
    <property type="match status" value="1"/>
</dbReference>
<keyword evidence="3" id="KW-0378">Hydrolase</keyword>
<dbReference type="GO" id="GO:0016020">
    <property type="term" value="C:membrane"/>
    <property type="evidence" value="ECO:0007669"/>
    <property type="project" value="UniProtKB-SubCell"/>
</dbReference>
<evidence type="ECO:0000256" key="3">
    <source>
        <dbReference type="ARBA" id="ARBA00022801"/>
    </source>
</evidence>
<evidence type="ECO:0000256" key="7">
    <source>
        <dbReference type="SAM" id="Phobius"/>
    </source>
</evidence>
<feature type="binding site" evidence="6">
    <location>
        <position position="230"/>
    </location>
    <ligand>
        <name>Zn(2+)</name>
        <dbReference type="ChEBI" id="CHEBI:29105"/>
        <note>catalytic</note>
    </ligand>
</feature>
<accession>A0A9W6KFF9</accession>
<dbReference type="Proteomes" id="UP001143480">
    <property type="component" value="Unassembled WGS sequence"/>
</dbReference>
<evidence type="ECO:0000256" key="5">
    <source>
        <dbReference type="ARBA" id="ARBA00023136"/>
    </source>
</evidence>
<dbReference type="Pfam" id="PF05875">
    <property type="entry name" value="Ceramidase"/>
    <property type="match status" value="1"/>
</dbReference>
<feature type="binding site" evidence="6">
    <location>
        <position position="226"/>
    </location>
    <ligand>
        <name>Zn(2+)</name>
        <dbReference type="ChEBI" id="CHEBI:29105"/>
        <note>catalytic</note>
    </ligand>
</feature>
<keyword evidence="4 7" id="KW-1133">Transmembrane helix</keyword>
<dbReference type="EMBL" id="BSFP01000013">
    <property type="protein sequence ID" value="GLL01097.1"/>
    <property type="molecule type" value="Genomic_DNA"/>
</dbReference>
<organism evidence="8 9">
    <name type="scientific">Dactylosporangium matsuzakiense</name>
    <dbReference type="NCBI Taxonomy" id="53360"/>
    <lineage>
        <taxon>Bacteria</taxon>
        <taxon>Bacillati</taxon>
        <taxon>Actinomycetota</taxon>
        <taxon>Actinomycetes</taxon>
        <taxon>Micromonosporales</taxon>
        <taxon>Micromonosporaceae</taxon>
        <taxon>Dactylosporangium</taxon>
    </lineage>
</organism>
<evidence type="ECO:0000313" key="8">
    <source>
        <dbReference type="EMBL" id="GLL01097.1"/>
    </source>
</evidence>
<evidence type="ECO:0000256" key="6">
    <source>
        <dbReference type="PIRSR" id="PIRSR608901-2"/>
    </source>
</evidence>
<evidence type="ECO:0000313" key="9">
    <source>
        <dbReference type="Proteomes" id="UP001143480"/>
    </source>
</evidence>
<dbReference type="GO" id="GO:0016811">
    <property type="term" value="F:hydrolase activity, acting on carbon-nitrogen (but not peptide) bonds, in linear amides"/>
    <property type="evidence" value="ECO:0007669"/>
    <property type="project" value="InterPro"/>
</dbReference>
<proteinExistence type="predicted"/>
<keyword evidence="2 7" id="KW-0812">Transmembrane</keyword>
<dbReference type="GO" id="GO:0046872">
    <property type="term" value="F:metal ion binding"/>
    <property type="evidence" value="ECO:0007669"/>
    <property type="project" value="UniProtKB-KW"/>
</dbReference>
<evidence type="ECO:0000256" key="1">
    <source>
        <dbReference type="ARBA" id="ARBA00004141"/>
    </source>
</evidence>
<evidence type="ECO:0000256" key="4">
    <source>
        <dbReference type="ARBA" id="ARBA00022989"/>
    </source>
</evidence>
<dbReference type="GO" id="GO:0006672">
    <property type="term" value="P:ceramide metabolic process"/>
    <property type="evidence" value="ECO:0007669"/>
    <property type="project" value="InterPro"/>
</dbReference>
<dbReference type="PANTHER" id="PTHR46187:SF3">
    <property type="entry name" value="ALKALINE CERAMIDASE 3"/>
    <property type="match status" value="1"/>
</dbReference>
<feature type="transmembrane region" description="Helical" evidence="7">
    <location>
        <begin position="103"/>
        <end position="126"/>
    </location>
</feature>
<protein>
    <recommendedName>
        <fullName evidence="10">Ceramidase</fullName>
    </recommendedName>
</protein>
<feature type="transmembrane region" description="Helical" evidence="7">
    <location>
        <begin position="79"/>
        <end position="97"/>
    </location>
</feature>
<dbReference type="RefSeq" id="WP_261965491.1">
    <property type="nucleotide sequence ID" value="NZ_BAAAXA010000001.1"/>
</dbReference>
<feature type="binding site" evidence="6">
    <location>
        <position position="98"/>
    </location>
    <ligand>
        <name>Zn(2+)</name>
        <dbReference type="ChEBI" id="CHEBI:29105"/>
        <note>catalytic</note>
    </ligand>
</feature>
<evidence type="ECO:0008006" key="10">
    <source>
        <dbReference type="Google" id="ProtNLM"/>
    </source>
</evidence>
<dbReference type="InterPro" id="IPR008901">
    <property type="entry name" value="ACER"/>
</dbReference>
<feature type="transmembrane region" description="Helical" evidence="7">
    <location>
        <begin position="159"/>
        <end position="182"/>
    </location>
</feature>
<comment type="caution">
    <text evidence="8">The sequence shown here is derived from an EMBL/GenBank/DDBJ whole genome shotgun (WGS) entry which is preliminary data.</text>
</comment>
<reference evidence="8" key="2">
    <citation type="submission" date="2023-01" db="EMBL/GenBank/DDBJ databases">
        <authorList>
            <person name="Sun Q."/>
            <person name="Evtushenko L."/>
        </authorList>
    </citation>
    <scope>NUCLEOTIDE SEQUENCE</scope>
    <source>
        <strain evidence="8">VKM Ac-1321</strain>
    </source>
</reference>
<comment type="subcellular location">
    <subcellularLocation>
        <location evidence="1">Membrane</location>
        <topology evidence="1">Multi-pass membrane protein</topology>
    </subcellularLocation>
</comment>
<gene>
    <name evidence="8" type="ORF">GCM10017581_028380</name>
</gene>
<reference evidence="8" key="1">
    <citation type="journal article" date="2014" name="Int. J. Syst. Evol. Microbiol.">
        <title>Complete genome sequence of Corynebacterium casei LMG S-19264T (=DSM 44701T), isolated from a smear-ripened cheese.</title>
        <authorList>
            <consortium name="US DOE Joint Genome Institute (JGI-PGF)"/>
            <person name="Walter F."/>
            <person name="Albersmeier A."/>
            <person name="Kalinowski J."/>
            <person name="Ruckert C."/>
        </authorList>
    </citation>
    <scope>NUCLEOTIDE SEQUENCE</scope>
    <source>
        <strain evidence="8">VKM Ac-1321</strain>
    </source>
</reference>
<feature type="transmembrane region" description="Helical" evidence="7">
    <location>
        <begin position="194"/>
        <end position="211"/>
    </location>
</feature>
<comment type="cofactor">
    <cofactor evidence="6">
        <name>Zn(2+)</name>
        <dbReference type="ChEBI" id="CHEBI:29105"/>
    </cofactor>
</comment>
<sequence length="258" mass="27149">MPQRSRTALVAAGVTAVLSCGLLAVAIARGWLGPDVGRGNTFCEAARPGPVRQPANTFSNLGFVIAGLLIAWDRTKTPVQAPMAVIVVLLGPASAAMHATQSAAGGALDMLSMYLIAAFAVSYAVMRRLRRGYGLFAAVYLACVGACELAGLYTTPIPVVMYAGNVAFGVLLLTAVALEIGIIRRRESRSRAGFAYASIGAMALAFTIWNVTNQGLCAPHSLLQGHAVWHLLSAVAAYLLYRYYASEVRTNAATGTER</sequence>
<keyword evidence="6" id="KW-0862">Zinc</keyword>